<feature type="region of interest" description="Disordered" evidence="7">
    <location>
        <begin position="74"/>
        <end position="98"/>
    </location>
</feature>
<dbReference type="GO" id="GO:0005385">
    <property type="term" value="F:zinc ion transmembrane transporter activity"/>
    <property type="evidence" value="ECO:0007669"/>
    <property type="project" value="TreeGrafter"/>
</dbReference>
<protein>
    <submittedName>
        <fullName evidence="10">Zinc/cadmium resistance protein</fullName>
    </submittedName>
</protein>
<keyword evidence="5 8" id="KW-1133">Transmembrane helix</keyword>
<accession>A0A420J964</accession>
<evidence type="ECO:0000256" key="3">
    <source>
        <dbReference type="ARBA" id="ARBA00022692"/>
    </source>
</evidence>
<comment type="similarity">
    <text evidence="2">Belongs to the cation diffusion facilitator (CDF) transporter (TC 2.A.4) family. SLC30A subfamily.</text>
</comment>
<evidence type="ECO:0000256" key="8">
    <source>
        <dbReference type="SAM" id="Phobius"/>
    </source>
</evidence>
<feature type="compositionally biased region" description="Polar residues" evidence="7">
    <location>
        <begin position="80"/>
        <end position="93"/>
    </location>
</feature>
<dbReference type="InterPro" id="IPR027469">
    <property type="entry name" value="Cation_efflux_TMD_sf"/>
</dbReference>
<evidence type="ECO:0000259" key="9">
    <source>
        <dbReference type="Pfam" id="PF01545"/>
    </source>
</evidence>
<dbReference type="NCBIfam" id="TIGR01297">
    <property type="entry name" value="CDF"/>
    <property type="match status" value="1"/>
</dbReference>
<dbReference type="InterPro" id="IPR002524">
    <property type="entry name" value="Cation_efflux"/>
</dbReference>
<evidence type="ECO:0000256" key="6">
    <source>
        <dbReference type="ARBA" id="ARBA00023136"/>
    </source>
</evidence>
<feature type="transmembrane region" description="Helical" evidence="8">
    <location>
        <begin position="144"/>
        <end position="162"/>
    </location>
</feature>
<feature type="transmembrane region" description="Helical" evidence="8">
    <location>
        <begin position="44"/>
        <end position="65"/>
    </location>
</feature>
<evidence type="ECO:0000256" key="7">
    <source>
        <dbReference type="SAM" id="MobiDB-lite"/>
    </source>
</evidence>
<dbReference type="PANTHER" id="PTHR45820:SF5">
    <property type="entry name" value="DIFFUSION FACILITATOR FAMILY METAL ION TRANSPORTER, PUTATIVE-RELATED"/>
    <property type="match status" value="1"/>
</dbReference>
<comment type="caution">
    <text evidence="10">The sequence shown here is derived from an EMBL/GenBank/DDBJ whole genome shotgun (WGS) entry which is preliminary data.</text>
</comment>
<feature type="transmembrane region" description="Helical" evidence="8">
    <location>
        <begin position="12"/>
        <end position="32"/>
    </location>
</feature>
<dbReference type="PANTHER" id="PTHR45820">
    <property type="entry name" value="FI23527P1"/>
    <property type="match status" value="1"/>
</dbReference>
<dbReference type="AlphaFoldDB" id="A0A420J964"/>
<reference evidence="10 11" key="1">
    <citation type="journal article" date="2018" name="BMC Genomics">
        <title>Comparative genome analyses reveal sequence features reflecting distinct modes of host-adaptation between dicot and monocot powdery mildew.</title>
        <authorList>
            <person name="Wu Y."/>
            <person name="Ma X."/>
            <person name="Pan Z."/>
            <person name="Kale S.D."/>
            <person name="Song Y."/>
            <person name="King H."/>
            <person name="Zhang Q."/>
            <person name="Presley C."/>
            <person name="Deng X."/>
            <person name="Wei C.I."/>
            <person name="Xiao S."/>
        </authorList>
    </citation>
    <scope>NUCLEOTIDE SEQUENCE [LARGE SCALE GENOMIC DNA]</scope>
    <source>
        <strain evidence="10">UMSG3</strain>
    </source>
</reference>
<evidence type="ECO:0000313" key="10">
    <source>
        <dbReference type="EMBL" id="RKF83337.1"/>
    </source>
</evidence>
<dbReference type="GO" id="GO:0006882">
    <property type="term" value="P:intracellular zinc ion homeostasis"/>
    <property type="evidence" value="ECO:0007669"/>
    <property type="project" value="TreeGrafter"/>
</dbReference>
<keyword evidence="11" id="KW-1185">Reference proteome</keyword>
<feature type="transmembrane region" description="Helical" evidence="8">
    <location>
        <begin position="110"/>
        <end position="132"/>
    </location>
</feature>
<evidence type="ECO:0000256" key="4">
    <source>
        <dbReference type="ARBA" id="ARBA00022833"/>
    </source>
</evidence>
<dbReference type="STRING" id="62708.A0A420J964"/>
<evidence type="ECO:0000313" key="11">
    <source>
        <dbReference type="Proteomes" id="UP000283383"/>
    </source>
</evidence>
<gene>
    <name evidence="10" type="ORF">GcM3_014004</name>
</gene>
<dbReference type="Gene3D" id="1.20.1510.10">
    <property type="entry name" value="Cation efflux protein transmembrane domain"/>
    <property type="match status" value="1"/>
</dbReference>
<evidence type="ECO:0000256" key="1">
    <source>
        <dbReference type="ARBA" id="ARBA00004141"/>
    </source>
</evidence>
<evidence type="ECO:0000256" key="2">
    <source>
        <dbReference type="ARBA" id="ARBA00008873"/>
    </source>
</evidence>
<feature type="domain" description="Cation efflux protein transmembrane" evidence="9">
    <location>
        <begin position="2"/>
        <end position="170"/>
    </location>
</feature>
<dbReference type="Pfam" id="PF01545">
    <property type="entry name" value="Cation_efflux"/>
    <property type="match status" value="1"/>
</dbReference>
<keyword evidence="6 8" id="KW-0472">Membrane</keyword>
<proteinExistence type="inferred from homology"/>
<sequence>MSFGWHRAQILGAFFNGVFLLALSVSTFLQSIERLISLQRIESPILVLTMGCIGLVMNIMSIFLLHEIDHSHGHQKPSELPNNIGNQKASGSQQDREHTHNHQDFGMMGIIAHLISDALNNVGIIVAALVIWKGQFPSRFYSDPIVSLCIAIMILITSLPLCKNAGLILMESVPTGIRLDDIKKDLEKIHDIIAIRDLHVWRLSQEICLASAKVLTKDNSLESFVHSVWQINECLHTYGIQSATIQPILLSEIPETILNLNSKISLKER</sequence>
<name>A0A420J964_9PEZI</name>
<organism evidence="10 11">
    <name type="scientific">Golovinomyces cichoracearum</name>
    <dbReference type="NCBI Taxonomy" id="62708"/>
    <lineage>
        <taxon>Eukaryota</taxon>
        <taxon>Fungi</taxon>
        <taxon>Dikarya</taxon>
        <taxon>Ascomycota</taxon>
        <taxon>Pezizomycotina</taxon>
        <taxon>Leotiomycetes</taxon>
        <taxon>Erysiphales</taxon>
        <taxon>Erysiphaceae</taxon>
        <taxon>Golovinomyces</taxon>
    </lineage>
</organism>
<dbReference type="InterPro" id="IPR058533">
    <property type="entry name" value="Cation_efflux_TM"/>
</dbReference>
<evidence type="ECO:0000256" key="5">
    <source>
        <dbReference type="ARBA" id="ARBA00022989"/>
    </source>
</evidence>
<dbReference type="GO" id="GO:0016020">
    <property type="term" value="C:membrane"/>
    <property type="evidence" value="ECO:0007669"/>
    <property type="project" value="UniProtKB-SubCell"/>
</dbReference>
<keyword evidence="3 8" id="KW-0812">Transmembrane</keyword>
<dbReference type="EMBL" id="MCBQ01001448">
    <property type="protein sequence ID" value="RKF83337.1"/>
    <property type="molecule type" value="Genomic_DNA"/>
</dbReference>
<dbReference type="Proteomes" id="UP000283383">
    <property type="component" value="Unassembled WGS sequence"/>
</dbReference>
<dbReference type="SUPFAM" id="SSF161111">
    <property type="entry name" value="Cation efflux protein transmembrane domain-like"/>
    <property type="match status" value="1"/>
</dbReference>
<keyword evidence="4" id="KW-0862">Zinc</keyword>
<comment type="subcellular location">
    <subcellularLocation>
        <location evidence="1">Membrane</location>
        <topology evidence="1">Multi-pass membrane protein</topology>
    </subcellularLocation>
</comment>